<dbReference type="AlphaFoldDB" id="A0A409YKC5"/>
<dbReference type="Proteomes" id="UP000284842">
    <property type="component" value="Unassembled WGS sequence"/>
</dbReference>
<feature type="compositionally biased region" description="Basic and acidic residues" evidence="1">
    <location>
        <begin position="35"/>
        <end position="44"/>
    </location>
</feature>
<comment type="caution">
    <text evidence="2">The sequence shown here is derived from an EMBL/GenBank/DDBJ whole genome shotgun (WGS) entry which is preliminary data.</text>
</comment>
<feature type="compositionally biased region" description="Polar residues" evidence="1">
    <location>
        <begin position="82"/>
        <end position="91"/>
    </location>
</feature>
<feature type="region of interest" description="Disordered" evidence="1">
    <location>
        <begin position="226"/>
        <end position="289"/>
    </location>
</feature>
<reference evidence="2 3" key="1">
    <citation type="journal article" date="2018" name="Evol. Lett.">
        <title>Horizontal gene cluster transfer increased hallucinogenic mushroom diversity.</title>
        <authorList>
            <person name="Reynolds H.T."/>
            <person name="Vijayakumar V."/>
            <person name="Gluck-Thaler E."/>
            <person name="Korotkin H.B."/>
            <person name="Matheny P.B."/>
            <person name="Slot J.C."/>
        </authorList>
    </citation>
    <scope>NUCLEOTIDE SEQUENCE [LARGE SCALE GENOMIC DNA]</scope>
    <source>
        <strain evidence="2 3">2629</strain>
    </source>
</reference>
<dbReference type="EMBL" id="NHTK01001063">
    <property type="protein sequence ID" value="PPR03468.1"/>
    <property type="molecule type" value="Genomic_DNA"/>
</dbReference>
<proteinExistence type="predicted"/>
<accession>A0A409YKC5</accession>
<name>A0A409YKC5_9AGAR</name>
<organism evidence="2 3">
    <name type="scientific">Panaeolus cyanescens</name>
    <dbReference type="NCBI Taxonomy" id="181874"/>
    <lineage>
        <taxon>Eukaryota</taxon>
        <taxon>Fungi</taxon>
        <taxon>Dikarya</taxon>
        <taxon>Basidiomycota</taxon>
        <taxon>Agaricomycotina</taxon>
        <taxon>Agaricomycetes</taxon>
        <taxon>Agaricomycetidae</taxon>
        <taxon>Agaricales</taxon>
        <taxon>Agaricineae</taxon>
        <taxon>Galeropsidaceae</taxon>
        <taxon>Panaeolus</taxon>
    </lineage>
</organism>
<feature type="region of interest" description="Disordered" evidence="1">
    <location>
        <begin position="59"/>
        <end position="198"/>
    </location>
</feature>
<feature type="compositionally biased region" description="Low complexity" evidence="1">
    <location>
        <begin position="942"/>
        <end position="963"/>
    </location>
</feature>
<evidence type="ECO:0000313" key="3">
    <source>
        <dbReference type="Proteomes" id="UP000284842"/>
    </source>
</evidence>
<dbReference type="InParanoid" id="A0A409YKC5"/>
<gene>
    <name evidence="2" type="ORF">CVT24_012680</name>
</gene>
<feature type="compositionally biased region" description="Polar residues" evidence="1">
    <location>
        <begin position="246"/>
        <end position="268"/>
    </location>
</feature>
<feature type="compositionally biased region" description="Polar residues" evidence="1">
    <location>
        <begin position="154"/>
        <end position="163"/>
    </location>
</feature>
<feature type="compositionally biased region" description="Low complexity" evidence="1">
    <location>
        <begin position="228"/>
        <end position="239"/>
    </location>
</feature>
<evidence type="ECO:0000256" key="1">
    <source>
        <dbReference type="SAM" id="MobiDB-lite"/>
    </source>
</evidence>
<dbReference type="OrthoDB" id="3059771at2759"/>
<protein>
    <submittedName>
        <fullName evidence="2">Uncharacterized protein</fullName>
    </submittedName>
</protein>
<feature type="compositionally biased region" description="Polar residues" evidence="1">
    <location>
        <begin position="528"/>
        <end position="537"/>
    </location>
</feature>
<sequence>MSTLRSSILLNDLVTRPRKKRSTDISSSSSNSDGNHLEDQENRHNTRIVCSNEPTLFSNLTNSLPNNPRVKHKQSTKEFHNTSRTGHQQSLLPIAITRHHNPKSTSTRSLESTAATNVTTDGDNTSAVHTGGSSRAAETNIQSKKDPADENPFISCNHQNKASQKVHISHTRKAIKKHPRVAVSSLSPRRTFPSPLNVGHGRAAPSILSTTHTHVKVLSKPTTSWIPRLASRSSKSSNSTRHRSQIKSPSSSDCDTTALRSNTTAQNIPSGSLSQSSLQTSRPTSPIKENVNFGLNELEVGDSMPSVDHNPSLGYMDVDFDSRFTKQEMTGTTGKYGSLKNRVANGSAKRHGKENAVNDNAMGIRDVIDISYAYGASENLLGRQDISSGGQPFSVPLPAPSPPSDLSSLPQPYFPAPKANTNPFLPNFNSGTAVSGADGEIEEEDVMADIPFSISPSKHTVKITFEDMSVKKAKHKAGGMSPGSGSINPSGASTRHVSFTAYRTEKVTRERSLLESTESSVVHRHPPATTQSDTAGNASPYLPLTHPTSSRLSGLPPPLPSPLRSYPQDINTSPAQRLVESVRREMAGQAGSLNTVFSQQTPPLPSRSLNNTGARATPRLRKDAWGCIHLGPSECELSIRFPQTPHYETWDLEDEEGLFVTVPALLCLMAKPHLSWGSSPLAVPDISLLDIRCDAISPAESTPILSRAHKRPRRFGPLHDPQMENFSITYSGIHTGTEMPDRLGHPGNSPYRPVVRLPSPSGVNAGRAFTFKRDFPLVGSTPPRGEIPGESIMIERWMRAYAQPGVEGIKDHRRRNDRNGPSTTPPVIDIKNEITNTTSFTSSTSNPFLPPLNSAHGLNPHALALLSQSLSNANANLRPNPDPRPIMSPSHALNGWYLKVWIPIPTRLFRKSETKKFRVSARVWISGDHQDEGYDDSEDSDGGYVDEPHSASSVASNSLSDNAPFSPFDERSGGGYDGLGQPDPQSPLSSRFSYGHGYDAPPSPGTSGRRSRRPSDSLPLVADAEMSVSVLRAWREMC</sequence>
<keyword evidence="3" id="KW-1185">Reference proteome</keyword>
<evidence type="ECO:0000313" key="2">
    <source>
        <dbReference type="EMBL" id="PPR03468.1"/>
    </source>
</evidence>
<feature type="region of interest" description="Disordered" evidence="1">
    <location>
        <begin position="383"/>
        <end position="407"/>
    </location>
</feature>
<feature type="region of interest" description="Disordered" evidence="1">
    <location>
        <begin position="509"/>
        <end position="560"/>
    </location>
</feature>
<feature type="region of interest" description="Disordered" evidence="1">
    <location>
        <begin position="15"/>
        <end position="45"/>
    </location>
</feature>
<feature type="compositionally biased region" description="Low complexity" evidence="1">
    <location>
        <begin position="269"/>
        <end position="285"/>
    </location>
</feature>
<feature type="compositionally biased region" description="Basic residues" evidence="1">
    <location>
        <begin position="167"/>
        <end position="180"/>
    </location>
</feature>
<feature type="region of interest" description="Disordered" evidence="1">
    <location>
        <begin position="929"/>
        <end position="1021"/>
    </location>
</feature>
<feature type="compositionally biased region" description="Polar residues" evidence="1">
    <location>
        <begin position="103"/>
        <end position="142"/>
    </location>
</feature>